<accession>A0A915DTW6</accession>
<feature type="transmembrane region" description="Helical" evidence="2">
    <location>
        <begin position="135"/>
        <end position="154"/>
    </location>
</feature>
<dbReference type="AlphaFoldDB" id="A0A915DTW6"/>
<keyword evidence="2" id="KW-1133">Transmembrane helix</keyword>
<evidence type="ECO:0000313" key="3">
    <source>
        <dbReference type="Proteomes" id="UP000887574"/>
    </source>
</evidence>
<proteinExistence type="predicted"/>
<organism evidence="3 4">
    <name type="scientific">Ditylenchus dipsaci</name>
    <dbReference type="NCBI Taxonomy" id="166011"/>
    <lineage>
        <taxon>Eukaryota</taxon>
        <taxon>Metazoa</taxon>
        <taxon>Ecdysozoa</taxon>
        <taxon>Nematoda</taxon>
        <taxon>Chromadorea</taxon>
        <taxon>Rhabditida</taxon>
        <taxon>Tylenchina</taxon>
        <taxon>Tylenchomorpha</taxon>
        <taxon>Sphaerularioidea</taxon>
        <taxon>Anguinidae</taxon>
        <taxon>Anguininae</taxon>
        <taxon>Ditylenchus</taxon>
    </lineage>
</organism>
<dbReference type="Pfam" id="PF04375">
    <property type="entry name" value="HemX"/>
    <property type="match status" value="1"/>
</dbReference>
<evidence type="ECO:0000313" key="4">
    <source>
        <dbReference type="WBParaSite" id="jg22897"/>
    </source>
</evidence>
<feature type="region of interest" description="Disordered" evidence="1">
    <location>
        <begin position="1"/>
        <end position="23"/>
    </location>
</feature>
<protein>
    <submittedName>
        <fullName evidence="4">Uncharacterized protein</fullName>
    </submittedName>
</protein>
<keyword evidence="3" id="KW-1185">Reference proteome</keyword>
<keyword evidence="2" id="KW-0472">Membrane</keyword>
<dbReference type="InterPro" id="IPR007470">
    <property type="entry name" value="HemX"/>
</dbReference>
<reference evidence="4" key="1">
    <citation type="submission" date="2022-11" db="UniProtKB">
        <authorList>
            <consortium name="WormBaseParasite"/>
        </authorList>
    </citation>
    <scope>IDENTIFICATION</scope>
</reference>
<dbReference type="PANTHER" id="PTHR38043:SF1">
    <property type="entry name" value="PROTEIN HEMX"/>
    <property type="match status" value="1"/>
</dbReference>
<name>A0A915DTW6_9BILA</name>
<dbReference type="Proteomes" id="UP000887574">
    <property type="component" value="Unplaced"/>
</dbReference>
<dbReference type="PANTHER" id="PTHR38043">
    <property type="entry name" value="PROTEIN HEMX"/>
    <property type="match status" value="1"/>
</dbReference>
<dbReference type="WBParaSite" id="jg22897">
    <property type="protein sequence ID" value="jg22897"/>
    <property type="gene ID" value="jg22897"/>
</dbReference>
<evidence type="ECO:0000256" key="1">
    <source>
        <dbReference type="SAM" id="MobiDB-lite"/>
    </source>
</evidence>
<sequence>MATVSAACRSGGRKSPSYSRLTSMPTKNVRPLLAGQQLNHCAGIEPDIEQAQWAALNGDAKVYTQALDDARSVLLANFNADNPQSKAMLDSLNALAEQPVSVVTLTSAKAWQPCRPTFSAAICRPRPRGQAMKRVYLLAVLAIVVAAALGVAVAKHSGYVLVSYGGFRYQSGLWAALGGCWRSFWCCGCCATGGAVADLQRRGQPLVAAQPPPAYSPGNRTGQLDLAEGRWASAQRHLHRCRGGRAPPPAVLPRCSACRQRARSQPRQRQLAGACPGAPATGRTGHCRPMPNCRWTGVKAMARWRPCCHAGAHPHNSQVLRLLQRLYLERGDWSA</sequence>
<keyword evidence="2" id="KW-0812">Transmembrane</keyword>
<evidence type="ECO:0000256" key="2">
    <source>
        <dbReference type="SAM" id="Phobius"/>
    </source>
</evidence>